<dbReference type="GO" id="GO:0004721">
    <property type="term" value="F:phosphoprotein phosphatase activity"/>
    <property type="evidence" value="ECO:0007669"/>
    <property type="project" value="TreeGrafter"/>
</dbReference>
<comment type="subcellular location">
    <subcellularLocation>
        <location evidence="2">Membrane</location>
    </subcellularLocation>
</comment>
<accession>I5AVB0</accession>
<dbReference type="AlphaFoldDB" id="I5AVB0"/>
<dbReference type="SMART" id="SM00387">
    <property type="entry name" value="HATPase_c"/>
    <property type="match status" value="1"/>
</dbReference>
<keyword evidence="8" id="KW-0472">Membrane</keyword>
<dbReference type="Gene3D" id="1.10.287.130">
    <property type="match status" value="1"/>
</dbReference>
<dbReference type="EMBL" id="CM001487">
    <property type="protein sequence ID" value="EIM57733.1"/>
    <property type="molecule type" value="Genomic_DNA"/>
</dbReference>
<name>I5AVB0_EUBC6</name>
<dbReference type="InterPro" id="IPR036097">
    <property type="entry name" value="HisK_dim/P_sf"/>
</dbReference>
<dbReference type="PROSITE" id="PS50109">
    <property type="entry name" value="HIS_KIN"/>
    <property type="match status" value="1"/>
</dbReference>
<keyword evidence="4" id="KW-0597">Phosphoprotein</keyword>
<feature type="transmembrane region" description="Helical" evidence="8">
    <location>
        <begin position="12"/>
        <end position="35"/>
    </location>
</feature>
<evidence type="ECO:0000256" key="5">
    <source>
        <dbReference type="ARBA" id="ARBA00022679"/>
    </source>
</evidence>
<evidence type="ECO:0000259" key="9">
    <source>
        <dbReference type="PROSITE" id="PS50109"/>
    </source>
</evidence>
<keyword evidence="8" id="KW-1133">Transmembrane helix</keyword>
<dbReference type="InterPro" id="IPR005467">
    <property type="entry name" value="His_kinase_dom"/>
</dbReference>
<evidence type="ECO:0000256" key="2">
    <source>
        <dbReference type="ARBA" id="ARBA00004370"/>
    </source>
</evidence>
<dbReference type="Gene3D" id="3.30.565.10">
    <property type="entry name" value="Histidine kinase-like ATPase, C-terminal domain"/>
    <property type="match status" value="1"/>
</dbReference>
<evidence type="ECO:0000256" key="8">
    <source>
        <dbReference type="SAM" id="Phobius"/>
    </source>
</evidence>
<dbReference type="GO" id="GO:0016036">
    <property type="term" value="P:cellular response to phosphate starvation"/>
    <property type="evidence" value="ECO:0007669"/>
    <property type="project" value="TreeGrafter"/>
</dbReference>
<comment type="catalytic activity">
    <reaction evidence="1">
        <text>ATP + protein L-histidine = ADP + protein N-phospho-L-histidine.</text>
        <dbReference type="EC" id="2.7.13.3"/>
    </reaction>
</comment>
<protein>
    <recommendedName>
        <fullName evidence="3">histidine kinase</fullName>
        <ecNumber evidence="3">2.7.13.3</ecNumber>
    </recommendedName>
</protein>
<dbReference type="InterPro" id="IPR003661">
    <property type="entry name" value="HisK_dim/P_dom"/>
</dbReference>
<keyword evidence="8" id="KW-0812">Transmembrane</keyword>
<evidence type="ECO:0000256" key="3">
    <source>
        <dbReference type="ARBA" id="ARBA00012438"/>
    </source>
</evidence>
<dbReference type="Proteomes" id="UP000005753">
    <property type="component" value="Chromosome"/>
</dbReference>
<evidence type="ECO:0000313" key="11">
    <source>
        <dbReference type="Proteomes" id="UP000005753"/>
    </source>
</evidence>
<dbReference type="SUPFAM" id="SSF55874">
    <property type="entry name" value="ATPase domain of HSP90 chaperone/DNA topoisomerase II/histidine kinase"/>
    <property type="match status" value="1"/>
</dbReference>
<dbReference type="InterPro" id="IPR036890">
    <property type="entry name" value="HATPase_C_sf"/>
</dbReference>
<dbReference type="CDD" id="cd00082">
    <property type="entry name" value="HisKA"/>
    <property type="match status" value="1"/>
</dbReference>
<keyword evidence="7" id="KW-0902">Two-component regulatory system</keyword>
<dbReference type="GO" id="GO:0000155">
    <property type="term" value="F:phosphorelay sensor kinase activity"/>
    <property type="evidence" value="ECO:0007669"/>
    <property type="project" value="InterPro"/>
</dbReference>
<evidence type="ECO:0000256" key="7">
    <source>
        <dbReference type="ARBA" id="ARBA00023012"/>
    </source>
</evidence>
<gene>
    <name evidence="10" type="ORF">EubceDRAFT1_1959</name>
</gene>
<feature type="domain" description="Histidine kinase" evidence="9">
    <location>
        <begin position="199"/>
        <end position="409"/>
    </location>
</feature>
<proteinExistence type="predicted"/>
<dbReference type="Pfam" id="PF00512">
    <property type="entry name" value="HisKA"/>
    <property type="match status" value="1"/>
</dbReference>
<dbReference type="HOGENOM" id="CLU_000445_89_6_9"/>
<dbReference type="InterPro" id="IPR050351">
    <property type="entry name" value="BphY/WalK/GraS-like"/>
</dbReference>
<dbReference type="EC" id="2.7.13.3" evidence="3"/>
<feature type="transmembrane region" description="Helical" evidence="8">
    <location>
        <begin position="152"/>
        <end position="178"/>
    </location>
</feature>
<keyword evidence="6 10" id="KW-0418">Kinase</keyword>
<keyword evidence="11" id="KW-1185">Reference proteome</keyword>
<dbReference type="SMART" id="SM00388">
    <property type="entry name" value="HisKA"/>
    <property type="match status" value="1"/>
</dbReference>
<reference evidence="10 11" key="1">
    <citation type="submission" date="2010-08" db="EMBL/GenBank/DDBJ databases">
        <authorList>
            <consortium name="US DOE Joint Genome Institute (JGI-PGF)"/>
            <person name="Lucas S."/>
            <person name="Copeland A."/>
            <person name="Lapidus A."/>
            <person name="Cheng J.-F."/>
            <person name="Bruce D."/>
            <person name="Goodwin L."/>
            <person name="Pitluck S."/>
            <person name="Land M.L."/>
            <person name="Hauser L."/>
            <person name="Chang Y.-J."/>
            <person name="Anderson I.J."/>
            <person name="Johnson E."/>
            <person name="Mulhopadhyay B."/>
            <person name="Kyrpides N."/>
            <person name="Woyke T.J."/>
        </authorList>
    </citation>
    <scope>NUCLEOTIDE SEQUENCE [LARGE SCALE GENOMIC DNA]</scope>
    <source>
        <strain evidence="10 11">6</strain>
    </source>
</reference>
<evidence type="ECO:0000313" key="10">
    <source>
        <dbReference type="EMBL" id="EIM57733.1"/>
    </source>
</evidence>
<evidence type="ECO:0000256" key="6">
    <source>
        <dbReference type="ARBA" id="ARBA00022777"/>
    </source>
</evidence>
<dbReference type="STRING" id="633697.EubceDRAFT1_1959"/>
<dbReference type="Pfam" id="PF02518">
    <property type="entry name" value="HATPase_c"/>
    <property type="match status" value="1"/>
</dbReference>
<organism evidence="10 11">
    <name type="scientific">Eubacterium cellulosolvens (strain ATCC 43171 / JCM 9499 / 6)</name>
    <name type="common">Cillobacterium cellulosolvens</name>
    <dbReference type="NCBI Taxonomy" id="633697"/>
    <lineage>
        <taxon>Bacteria</taxon>
        <taxon>Bacillati</taxon>
        <taxon>Bacillota</taxon>
        <taxon>Clostridia</taxon>
        <taxon>Eubacteriales</taxon>
        <taxon>Eubacteriaceae</taxon>
        <taxon>Eubacterium</taxon>
    </lineage>
</organism>
<dbReference type="eggNOG" id="COG0642">
    <property type="taxonomic scope" value="Bacteria"/>
</dbReference>
<dbReference type="InterPro" id="IPR003594">
    <property type="entry name" value="HATPase_dom"/>
</dbReference>
<evidence type="ECO:0000256" key="1">
    <source>
        <dbReference type="ARBA" id="ARBA00000085"/>
    </source>
</evidence>
<sequence>MNERAINKLRRKFIMISMHTFTIVMLLTSGVIYLFNLHAMRKEAFSVTGEIIENGGELPVPSGGIVGHQTSMDNWYATRYFSIIYDKNGKVQDVIISHISAVGEDDAKEFGRKTLDQYFTFGSIEKYYYRVEDLEDGGKIIVFLDFSRQLKIIGRILNIALLLVTSGLVVAAFVVRILSFRLVRPEVRAAEQQKAFITNASHELKTPLAVIRANTEVETMLNGENEWNQSTMRQVDRMTGLIQNLVMIARAEENAKNSERREINVTAITRETVQTFRAVAEQEKLKLENKVRDGLVMKADESQIRQLLTLLIDNAIKYCDKNGSILVSAERRGKTIRLQVSNSYENGKNVDCSRFFDRFYREDTAHTQEDKGGFGIGLSIAESLVRQYKGTIDATWNNGVISFVCQLRG</sequence>
<evidence type="ECO:0000256" key="4">
    <source>
        <dbReference type="ARBA" id="ARBA00022553"/>
    </source>
</evidence>
<dbReference type="SUPFAM" id="SSF47384">
    <property type="entry name" value="Homodimeric domain of signal transducing histidine kinase"/>
    <property type="match status" value="1"/>
</dbReference>
<keyword evidence="5" id="KW-0808">Transferase</keyword>
<reference evidence="10 11" key="2">
    <citation type="submission" date="2012-02" db="EMBL/GenBank/DDBJ databases">
        <title>Improved High-Quality Draft sequence of Eubacterium cellulosolvens 6.</title>
        <authorList>
            <consortium name="US DOE Joint Genome Institute"/>
            <person name="Lucas S."/>
            <person name="Han J."/>
            <person name="Lapidus A."/>
            <person name="Cheng J.-F."/>
            <person name="Goodwin L."/>
            <person name="Pitluck S."/>
            <person name="Peters L."/>
            <person name="Mikhailova N."/>
            <person name="Gu W."/>
            <person name="Detter J.C."/>
            <person name="Han C."/>
            <person name="Tapia R."/>
            <person name="Land M."/>
            <person name="Hauser L."/>
            <person name="Kyrpides N."/>
            <person name="Ivanova N."/>
            <person name="Pagani I."/>
            <person name="Johnson E."/>
            <person name="Mukhopadhyay B."/>
            <person name="Anderson I."/>
            <person name="Woyke T."/>
        </authorList>
    </citation>
    <scope>NUCLEOTIDE SEQUENCE [LARGE SCALE GENOMIC DNA]</scope>
    <source>
        <strain evidence="10 11">6</strain>
    </source>
</reference>
<dbReference type="GO" id="GO:0005886">
    <property type="term" value="C:plasma membrane"/>
    <property type="evidence" value="ECO:0007669"/>
    <property type="project" value="TreeGrafter"/>
</dbReference>
<dbReference type="PANTHER" id="PTHR45453:SF1">
    <property type="entry name" value="PHOSPHATE REGULON SENSOR PROTEIN PHOR"/>
    <property type="match status" value="1"/>
</dbReference>
<dbReference type="PANTHER" id="PTHR45453">
    <property type="entry name" value="PHOSPHATE REGULON SENSOR PROTEIN PHOR"/>
    <property type="match status" value="1"/>
</dbReference>